<dbReference type="OrthoDB" id="419616at2759"/>
<reference evidence="9" key="1">
    <citation type="submission" date="2020-11" db="EMBL/GenBank/DDBJ databases">
        <authorList>
            <consortium name="DOE Joint Genome Institute"/>
            <person name="Ahrendt S."/>
            <person name="Riley R."/>
            <person name="Andreopoulos W."/>
            <person name="Labutti K."/>
            <person name="Pangilinan J."/>
            <person name="Ruiz-Duenas F.J."/>
            <person name="Barrasa J.M."/>
            <person name="Sanchez-Garcia M."/>
            <person name="Camarero S."/>
            <person name="Miyauchi S."/>
            <person name="Serrano A."/>
            <person name="Linde D."/>
            <person name="Babiker R."/>
            <person name="Drula E."/>
            <person name="Ayuso-Fernandez I."/>
            <person name="Pacheco R."/>
            <person name="Padilla G."/>
            <person name="Ferreira P."/>
            <person name="Barriuso J."/>
            <person name="Kellner H."/>
            <person name="Castanera R."/>
            <person name="Alfaro M."/>
            <person name="Ramirez L."/>
            <person name="Pisabarro A.G."/>
            <person name="Kuo A."/>
            <person name="Tritt A."/>
            <person name="Lipzen A."/>
            <person name="He G."/>
            <person name="Yan M."/>
            <person name="Ng V."/>
            <person name="Cullen D."/>
            <person name="Martin F."/>
            <person name="Rosso M.-N."/>
            <person name="Henrissat B."/>
            <person name="Hibbett D."/>
            <person name="Martinez A.T."/>
            <person name="Grigoriev I.V."/>
        </authorList>
    </citation>
    <scope>NUCLEOTIDE SEQUENCE</scope>
    <source>
        <strain evidence="9">CBS 506.95</strain>
    </source>
</reference>
<feature type="domain" description="Major facilitator superfamily (MFS) profile" evidence="8">
    <location>
        <begin position="20"/>
        <end position="474"/>
    </location>
</feature>
<name>A0A9P6E418_9AGAR</name>
<dbReference type="PRINTS" id="PR01035">
    <property type="entry name" value="TCRTETA"/>
</dbReference>
<dbReference type="InterPro" id="IPR020846">
    <property type="entry name" value="MFS_dom"/>
</dbReference>
<feature type="transmembrane region" description="Helical" evidence="6">
    <location>
        <begin position="376"/>
        <end position="403"/>
    </location>
</feature>
<keyword evidence="10" id="KW-1185">Reference proteome</keyword>
<evidence type="ECO:0000256" key="6">
    <source>
        <dbReference type="SAM" id="Phobius"/>
    </source>
</evidence>
<dbReference type="EMBL" id="MU157963">
    <property type="protein sequence ID" value="KAF9522054.1"/>
    <property type="molecule type" value="Genomic_DNA"/>
</dbReference>
<dbReference type="CDD" id="cd17330">
    <property type="entry name" value="MFS_SLC46_TetA_like"/>
    <property type="match status" value="1"/>
</dbReference>
<comment type="caution">
    <text evidence="9">The sequence shown here is derived from an EMBL/GenBank/DDBJ whole genome shotgun (WGS) entry which is preliminary data.</text>
</comment>
<evidence type="ECO:0000256" key="1">
    <source>
        <dbReference type="ARBA" id="ARBA00004141"/>
    </source>
</evidence>
<dbReference type="PANTHER" id="PTHR23504:SF15">
    <property type="entry name" value="MAJOR FACILITATOR SUPERFAMILY (MFS) PROFILE DOMAIN-CONTAINING PROTEIN"/>
    <property type="match status" value="1"/>
</dbReference>
<feature type="transmembrane region" description="Helical" evidence="6">
    <location>
        <begin position="410"/>
        <end position="430"/>
    </location>
</feature>
<feature type="non-terminal residue" evidence="9">
    <location>
        <position position="1"/>
    </location>
</feature>
<keyword evidence="5 6" id="KW-0472">Membrane</keyword>
<dbReference type="Proteomes" id="UP000807306">
    <property type="component" value="Unassembled WGS sequence"/>
</dbReference>
<gene>
    <name evidence="9" type="ORF">CPB83DRAFT_736702</name>
</gene>
<dbReference type="AlphaFoldDB" id="A0A9P6E418"/>
<dbReference type="GO" id="GO:0016020">
    <property type="term" value="C:membrane"/>
    <property type="evidence" value="ECO:0007669"/>
    <property type="project" value="UniProtKB-SubCell"/>
</dbReference>
<dbReference type="InterPro" id="IPR011701">
    <property type="entry name" value="MFS"/>
</dbReference>
<feature type="chain" id="PRO_5040490847" evidence="7">
    <location>
        <begin position="36"/>
        <end position="474"/>
    </location>
</feature>
<evidence type="ECO:0000313" key="9">
    <source>
        <dbReference type="EMBL" id="KAF9522054.1"/>
    </source>
</evidence>
<feature type="transmembrane region" description="Helical" evidence="6">
    <location>
        <begin position="450"/>
        <end position="470"/>
    </location>
</feature>
<evidence type="ECO:0000256" key="3">
    <source>
        <dbReference type="ARBA" id="ARBA00022692"/>
    </source>
</evidence>
<accession>A0A9P6E418</accession>
<feature type="transmembrane region" description="Helical" evidence="6">
    <location>
        <begin position="59"/>
        <end position="81"/>
    </location>
</feature>
<keyword evidence="2" id="KW-0813">Transport</keyword>
<feature type="transmembrane region" description="Helical" evidence="6">
    <location>
        <begin position="150"/>
        <end position="173"/>
    </location>
</feature>
<feature type="transmembrane region" description="Helical" evidence="6">
    <location>
        <begin position="315"/>
        <end position="334"/>
    </location>
</feature>
<dbReference type="InterPro" id="IPR036259">
    <property type="entry name" value="MFS_trans_sf"/>
</dbReference>
<proteinExistence type="predicted"/>
<feature type="transmembrane region" description="Helical" evidence="6">
    <location>
        <begin position="346"/>
        <end position="364"/>
    </location>
</feature>
<dbReference type="Gene3D" id="1.20.1250.20">
    <property type="entry name" value="MFS general substrate transporter like domains"/>
    <property type="match status" value="1"/>
</dbReference>
<dbReference type="PROSITE" id="PS50850">
    <property type="entry name" value="MFS"/>
    <property type="match status" value="1"/>
</dbReference>
<dbReference type="Pfam" id="PF07690">
    <property type="entry name" value="MFS_1"/>
    <property type="match status" value="1"/>
</dbReference>
<evidence type="ECO:0000256" key="2">
    <source>
        <dbReference type="ARBA" id="ARBA00022448"/>
    </source>
</evidence>
<evidence type="ECO:0000256" key="7">
    <source>
        <dbReference type="SAM" id="SignalP"/>
    </source>
</evidence>
<dbReference type="InterPro" id="IPR001958">
    <property type="entry name" value="Tet-R_TetA/multi-R_MdtG-like"/>
</dbReference>
<organism evidence="9 10">
    <name type="scientific">Crepidotus variabilis</name>
    <dbReference type="NCBI Taxonomy" id="179855"/>
    <lineage>
        <taxon>Eukaryota</taxon>
        <taxon>Fungi</taxon>
        <taxon>Dikarya</taxon>
        <taxon>Basidiomycota</taxon>
        <taxon>Agaricomycotina</taxon>
        <taxon>Agaricomycetes</taxon>
        <taxon>Agaricomycetidae</taxon>
        <taxon>Agaricales</taxon>
        <taxon>Agaricineae</taxon>
        <taxon>Crepidotaceae</taxon>
        <taxon>Crepidotus</taxon>
    </lineage>
</organism>
<feature type="signal peptide" evidence="7">
    <location>
        <begin position="1"/>
        <end position="35"/>
    </location>
</feature>
<sequence length="474" mass="51890">DEETPLLHGKQRPTPLPWFQLIIVLVLQLAEPLTGQVISPFAPQLIRDIGITHGNESQVGYYVGIMHSLFFLCEALTVLHWSRLSDRIGRKPVMLFGLFGLSLTMYCFGLSRTFWGLLLSRGLNGALNGNIGVVKSMVAEMTDSTNISKAYGYMPIAWSLGGALGPMIGGILARPVENFPELFGNSEFLQKYPYFLPCAVPATFTVFAWLLAFFYLRETLPNPQPISVFLAFCRSSKAGANTSEVASVEDMMEDSSLLEYKKPLPLRSVLTYNVILAGANYATLSLVDIAFRAIQPLFLATPIHLGGLGLSPPEIGQVLSFLGILNGIFQVFFFAKLHDRWGTKPIFLTGVTLGLPCFALFPIINLLARHQGYSTSVYLAIGLQTFLFVVVNSGFGAIFIFIAAASPNRASLGATTGLSQVLVSVTRAIGPAMANSLFSFSMEKGYLGGYFVYYILLVITGFCIYVGWLLPRHI</sequence>
<keyword evidence="7" id="KW-0732">Signal</keyword>
<evidence type="ECO:0000313" key="10">
    <source>
        <dbReference type="Proteomes" id="UP000807306"/>
    </source>
</evidence>
<evidence type="ECO:0000256" key="5">
    <source>
        <dbReference type="ARBA" id="ARBA00023136"/>
    </source>
</evidence>
<keyword evidence="4 6" id="KW-1133">Transmembrane helix</keyword>
<comment type="subcellular location">
    <subcellularLocation>
        <location evidence="1">Membrane</location>
        <topology evidence="1">Multi-pass membrane protein</topology>
    </subcellularLocation>
</comment>
<evidence type="ECO:0000259" key="8">
    <source>
        <dbReference type="PROSITE" id="PS50850"/>
    </source>
</evidence>
<keyword evidence="3 6" id="KW-0812">Transmembrane</keyword>
<protein>
    <submittedName>
        <fullName evidence="9">Major facilitator superfamily multidrug-resistance, DHA1 sub-family</fullName>
    </submittedName>
</protein>
<dbReference type="GO" id="GO:0022857">
    <property type="term" value="F:transmembrane transporter activity"/>
    <property type="evidence" value="ECO:0007669"/>
    <property type="project" value="InterPro"/>
</dbReference>
<evidence type="ECO:0000256" key="4">
    <source>
        <dbReference type="ARBA" id="ARBA00022989"/>
    </source>
</evidence>
<feature type="non-terminal residue" evidence="9">
    <location>
        <position position="474"/>
    </location>
</feature>
<feature type="transmembrane region" description="Helical" evidence="6">
    <location>
        <begin position="194"/>
        <end position="216"/>
    </location>
</feature>
<dbReference type="PANTHER" id="PTHR23504">
    <property type="entry name" value="MAJOR FACILITATOR SUPERFAMILY DOMAIN-CONTAINING PROTEIN 10"/>
    <property type="match status" value="1"/>
</dbReference>
<dbReference type="SUPFAM" id="SSF103473">
    <property type="entry name" value="MFS general substrate transporter"/>
    <property type="match status" value="1"/>
</dbReference>
<feature type="transmembrane region" description="Helical" evidence="6">
    <location>
        <begin position="93"/>
        <end position="115"/>
    </location>
</feature>